<dbReference type="NCBIfam" id="TIGR02937">
    <property type="entry name" value="sigma70-ECF"/>
    <property type="match status" value="1"/>
</dbReference>
<dbReference type="InterPro" id="IPR007627">
    <property type="entry name" value="RNA_pol_sigma70_r2"/>
</dbReference>
<keyword evidence="9" id="KW-1185">Reference proteome</keyword>
<dbReference type="EMBL" id="CP044331">
    <property type="protein sequence ID" value="QGM97457.1"/>
    <property type="molecule type" value="Genomic_DNA"/>
</dbReference>
<dbReference type="AlphaFoldDB" id="A0A6B8LYJ0"/>
<evidence type="ECO:0000256" key="2">
    <source>
        <dbReference type="ARBA" id="ARBA00023015"/>
    </source>
</evidence>
<evidence type="ECO:0000313" key="9">
    <source>
        <dbReference type="Proteomes" id="UP000422569"/>
    </source>
</evidence>
<sequence>MGSPEIEKEWAMLMRSALDGDSGAYRRLFVSLAPFLRAMTRRNGARIGIRHDETEDVVQEILLALHLKRHTWDLERPIGPWIMAIARNKLIDARRRRGNRVFVQINEFSEFPADDKDGDPAARSDIDRLLEKLTDKQRDLVRSLSIEGRSVEETARRLNMKEGAVRVALHRAIKALAALYRNSDQ</sequence>
<keyword evidence="4" id="KW-0238">DNA-binding</keyword>
<dbReference type="Pfam" id="PF08281">
    <property type="entry name" value="Sigma70_r4_2"/>
    <property type="match status" value="1"/>
</dbReference>
<dbReference type="PANTHER" id="PTHR43133:SF58">
    <property type="entry name" value="ECF RNA POLYMERASE SIGMA FACTOR SIGD"/>
    <property type="match status" value="1"/>
</dbReference>
<keyword evidence="3" id="KW-0731">Sigma factor</keyword>
<dbReference type="GO" id="GO:0003677">
    <property type="term" value="F:DNA binding"/>
    <property type="evidence" value="ECO:0007669"/>
    <property type="project" value="UniProtKB-KW"/>
</dbReference>
<dbReference type="NCBIfam" id="NF009165">
    <property type="entry name" value="PRK12512.1"/>
    <property type="match status" value="1"/>
</dbReference>
<dbReference type="GO" id="GO:0016987">
    <property type="term" value="F:sigma factor activity"/>
    <property type="evidence" value="ECO:0007669"/>
    <property type="project" value="UniProtKB-KW"/>
</dbReference>
<dbReference type="InterPro" id="IPR039425">
    <property type="entry name" value="RNA_pol_sigma-70-like"/>
</dbReference>
<evidence type="ECO:0000259" key="7">
    <source>
        <dbReference type="Pfam" id="PF08281"/>
    </source>
</evidence>
<name>A0A6B8LYJ0_9HYPH</name>
<evidence type="ECO:0000256" key="5">
    <source>
        <dbReference type="ARBA" id="ARBA00023163"/>
    </source>
</evidence>
<evidence type="ECO:0000256" key="1">
    <source>
        <dbReference type="ARBA" id="ARBA00010641"/>
    </source>
</evidence>
<evidence type="ECO:0000259" key="6">
    <source>
        <dbReference type="Pfam" id="PF04542"/>
    </source>
</evidence>
<evidence type="ECO:0000313" key="8">
    <source>
        <dbReference type="EMBL" id="QGM97457.1"/>
    </source>
</evidence>
<dbReference type="Proteomes" id="UP000422569">
    <property type="component" value="Chromosome"/>
</dbReference>
<dbReference type="Pfam" id="PF04542">
    <property type="entry name" value="Sigma70_r2"/>
    <property type="match status" value="1"/>
</dbReference>
<protein>
    <submittedName>
        <fullName evidence="8">Sigma-70 family RNA polymerase sigma factor</fullName>
    </submittedName>
</protein>
<dbReference type="SUPFAM" id="SSF88946">
    <property type="entry name" value="Sigma2 domain of RNA polymerase sigma factors"/>
    <property type="match status" value="1"/>
</dbReference>
<dbReference type="InterPro" id="IPR014284">
    <property type="entry name" value="RNA_pol_sigma-70_dom"/>
</dbReference>
<dbReference type="Gene3D" id="1.10.1740.10">
    <property type="match status" value="1"/>
</dbReference>
<gene>
    <name evidence="8" type="ORF">F7D14_08260</name>
</gene>
<evidence type="ECO:0000256" key="4">
    <source>
        <dbReference type="ARBA" id="ARBA00023125"/>
    </source>
</evidence>
<dbReference type="InterPro" id="IPR013249">
    <property type="entry name" value="RNA_pol_sigma70_r4_t2"/>
</dbReference>
<dbReference type="InterPro" id="IPR013325">
    <property type="entry name" value="RNA_pol_sigma_r2"/>
</dbReference>
<dbReference type="InterPro" id="IPR013324">
    <property type="entry name" value="RNA_pol_sigma_r3/r4-like"/>
</dbReference>
<dbReference type="SUPFAM" id="SSF88659">
    <property type="entry name" value="Sigma3 and sigma4 domains of RNA polymerase sigma factors"/>
    <property type="match status" value="1"/>
</dbReference>
<dbReference type="PANTHER" id="PTHR43133">
    <property type="entry name" value="RNA POLYMERASE ECF-TYPE SIGMA FACTO"/>
    <property type="match status" value="1"/>
</dbReference>
<organism evidence="8 9">
    <name type="scientific">Methylocystis parvus</name>
    <dbReference type="NCBI Taxonomy" id="134"/>
    <lineage>
        <taxon>Bacteria</taxon>
        <taxon>Pseudomonadati</taxon>
        <taxon>Pseudomonadota</taxon>
        <taxon>Alphaproteobacteria</taxon>
        <taxon>Hyphomicrobiales</taxon>
        <taxon>Methylocystaceae</taxon>
        <taxon>Methylocystis</taxon>
    </lineage>
</organism>
<accession>A0A6B8LYJ0</accession>
<dbReference type="CDD" id="cd06171">
    <property type="entry name" value="Sigma70_r4"/>
    <property type="match status" value="1"/>
</dbReference>
<feature type="domain" description="RNA polymerase sigma factor 70 region 4 type 2" evidence="7">
    <location>
        <begin position="125"/>
        <end position="176"/>
    </location>
</feature>
<dbReference type="GO" id="GO:0006352">
    <property type="term" value="P:DNA-templated transcription initiation"/>
    <property type="evidence" value="ECO:0007669"/>
    <property type="project" value="InterPro"/>
</dbReference>
<dbReference type="InterPro" id="IPR036388">
    <property type="entry name" value="WH-like_DNA-bd_sf"/>
</dbReference>
<keyword evidence="5" id="KW-0804">Transcription</keyword>
<dbReference type="RefSeq" id="WP_016920767.1">
    <property type="nucleotide sequence ID" value="NZ_CP044331.1"/>
</dbReference>
<evidence type="ECO:0000256" key="3">
    <source>
        <dbReference type="ARBA" id="ARBA00023082"/>
    </source>
</evidence>
<dbReference type="Gene3D" id="1.10.10.10">
    <property type="entry name" value="Winged helix-like DNA-binding domain superfamily/Winged helix DNA-binding domain"/>
    <property type="match status" value="1"/>
</dbReference>
<feature type="domain" description="RNA polymerase sigma-70 region 2" evidence="6">
    <location>
        <begin position="46"/>
        <end position="98"/>
    </location>
</feature>
<proteinExistence type="inferred from homology"/>
<comment type="similarity">
    <text evidence="1">Belongs to the sigma-70 factor family. ECF subfamily.</text>
</comment>
<reference evidence="8 9" key="1">
    <citation type="submission" date="2019-09" db="EMBL/GenBank/DDBJ databases">
        <title>Isolation and complete genome sequencing of Methylocystis species.</title>
        <authorList>
            <person name="Rumah B.L."/>
            <person name="Stead C.E."/>
            <person name="Stevens B.C."/>
            <person name="Minton N.P."/>
            <person name="Grosse-Honebrink A."/>
            <person name="Zhang Y."/>
        </authorList>
    </citation>
    <scope>NUCLEOTIDE SEQUENCE [LARGE SCALE GENOMIC DNA]</scope>
    <source>
        <strain evidence="8 9">BRCS2</strain>
    </source>
</reference>
<dbReference type="KEGG" id="mpar:F7D14_08260"/>
<keyword evidence="2" id="KW-0805">Transcription regulation</keyword>